<dbReference type="Pfam" id="PF12697">
    <property type="entry name" value="Abhydrolase_6"/>
    <property type="match status" value="1"/>
</dbReference>
<dbReference type="InterPro" id="IPR022485">
    <property type="entry name" value="SHCHC_synthase_MenH"/>
</dbReference>
<keyword evidence="1 3" id="KW-0474">Menaquinone biosynthesis</keyword>
<dbReference type="GO" id="GO:0070205">
    <property type="term" value="F:2-succinyl-6-hydroxy-2,4-cyclohexadiene-1-carboxylate synthase activity"/>
    <property type="evidence" value="ECO:0007669"/>
    <property type="project" value="UniProtKB-EC"/>
</dbReference>
<dbReference type="EMBL" id="JAJUBB010000010">
    <property type="protein sequence ID" value="MDD1782417.1"/>
    <property type="molecule type" value="Genomic_DNA"/>
</dbReference>
<dbReference type="EC" id="4.2.99.20" evidence="3"/>
<protein>
    <recommendedName>
        <fullName evidence="3">Putative 2-succinyl-6-hydroxy-2,4-cyclohexadiene-1-carboxylate synthase</fullName>
        <shortName evidence="3">SHCHC synthase</shortName>
        <ecNumber evidence="3">4.2.99.20</ecNumber>
    </recommendedName>
</protein>
<keyword evidence="2 3" id="KW-0456">Lyase</keyword>
<evidence type="ECO:0000259" key="4">
    <source>
        <dbReference type="Pfam" id="PF12697"/>
    </source>
</evidence>
<comment type="pathway">
    <text evidence="3">Quinol/quinone metabolism; menaquinone biosynthesis.</text>
</comment>
<dbReference type="NCBIfam" id="TIGR03695">
    <property type="entry name" value="menH_SHCHC"/>
    <property type="match status" value="1"/>
</dbReference>
<gene>
    <name evidence="3 5" type="primary">menH</name>
    <name evidence="5" type="ORF">LRP49_14690</name>
</gene>
<dbReference type="HAMAP" id="MF_01660">
    <property type="entry name" value="MenH"/>
    <property type="match status" value="1"/>
</dbReference>
<evidence type="ECO:0000256" key="2">
    <source>
        <dbReference type="ARBA" id="ARBA00023239"/>
    </source>
</evidence>
<dbReference type="InterPro" id="IPR000073">
    <property type="entry name" value="AB_hydrolase_1"/>
</dbReference>
<proteinExistence type="inferred from homology"/>
<dbReference type="NCBIfam" id="NF008340">
    <property type="entry name" value="PRK11126.1"/>
    <property type="match status" value="1"/>
</dbReference>
<dbReference type="Gene3D" id="3.40.50.1820">
    <property type="entry name" value="alpha/beta hydrolase"/>
    <property type="match status" value="1"/>
</dbReference>
<comment type="similarity">
    <text evidence="3">Belongs to the AB hydrolase superfamily. MenH family.</text>
</comment>
<organism evidence="5 6">
    <name type="scientific">Enterovibrio qingdaonensis</name>
    <dbReference type="NCBI Taxonomy" id="2899818"/>
    <lineage>
        <taxon>Bacteria</taxon>
        <taxon>Pseudomonadati</taxon>
        <taxon>Pseudomonadota</taxon>
        <taxon>Gammaproteobacteria</taxon>
        <taxon>Vibrionales</taxon>
        <taxon>Vibrionaceae</taxon>
        <taxon>Enterovibrio</taxon>
    </lineage>
</organism>
<keyword evidence="6" id="KW-1185">Reference proteome</keyword>
<evidence type="ECO:0000313" key="6">
    <source>
        <dbReference type="Proteomes" id="UP001149821"/>
    </source>
</evidence>
<comment type="function">
    <text evidence="3">Catalyzes a proton abstraction reaction that results in 2,5-elimination of pyruvate from 2-succinyl-5-enolpyruvyl-6-hydroxy-3-cyclohexene-1-carboxylate (SEPHCHC) and the formation of 2-succinyl-6-hydroxy-2,4-cyclohexadiene-1-carboxylate (SHCHC).</text>
</comment>
<dbReference type="PANTHER" id="PTHR42916">
    <property type="entry name" value="2-SUCCINYL-5-ENOLPYRUVYL-6-HYDROXY-3-CYCLOHEXENE-1-CARBOXYLATE SYNTHASE"/>
    <property type="match status" value="1"/>
</dbReference>
<accession>A0ABT5QN56</accession>
<reference evidence="5" key="1">
    <citation type="submission" date="2021-12" db="EMBL/GenBank/DDBJ databases">
        <title>Enterovibrio ZSDZ35 sp. nov. and Enterovibrio ZSDZ42 sp. nov., isolated from coastal seawater in Qingdao.</title>
        <authorList>
            <person name="Zhang P."/>
        </authorList>
    </citation>
    <scope>NUCLEOTIDE SEQUENCE</scope>
    <source>
        <strain evidence="5">ZSDZ35</strain>
    </source>
</reference>
<dbReference type="SUPFAM" id="SSF53474">
    <property type="entry name" value="alpha/beta-Hydrolases"/>
    <property type="match status" value="1"/>
</dbReference>
<dbReference type="RefSeq" id="WP_274143058.1">
    <property type="nucleotide sequence ID" value="NZ_JAJUBB010000010.1"/>
</dbReference>
<sequence>MPACSDMLAATLQKHEDASAPTLVFLHGLLGSQKDWQPVVDQLSCHYSCLTLDLPGHGESTDVDGVDFDTTCQLILQSINLHINGPIWLIGYSLGARLAMYLSSFHARLLPTAAFKVEALVVESGHTGLSPQDRPARWQHDDKWAKRFEQEPMGDVLQVWYEQPVFSSLNHEQKQSLVAVRGGNLGSKVASMLRATSLSKQPLLGEPLCESGIPVHFICGESDSKFSALASHSGFDFQIVPNAGHNIHAEQPKLFSQLVKQLIEAI</sequence>
<dbReference type="Proteomes" id="UP001149821">
    <property type="component" value="Unassembled WGS sequence"/>
</dbReference>
<comment type="caution">
    <text evidence="5">The sequence shown here is derived from an EMBL/GenBank/DDBJ whole genome shotgun (WGS) entry which is preliminary data.</text>
</comment>
<comment type="pathway">
    <text evidence="3">Quinol/quinone metabolism; 1,4-dihydroxy-2-naphthoate biosynthesis; 1,4-dihydroxy-2-naphthoate from chorismate: step 3/7.</text>
</comment>
<dbReference type="InterPro" id="IPR029058">
    <property type="entry name" value="AB_hydrolase_fold"/>
</dbReference>
<feature type="domain" description="AB hydrolase-1" evidence="4">
    <location>
        <begin position="23"/>
        <end position="256"/>
    </location>
</feature>
<comment type="subunit">
    <text evidence="3">Monomer.</text>
</comment>
<dbReference type="PANTHER" id="PTHR42916:SF1">
    <property type="entry name" value="PROTEIN PHYLLO, CHLOROPLASTIC"/>
    <property type="match status" value="1"/>
</dbReference>
<evidence type="ECO:0000256" key="3">
    <source>
        <dbReference type="HAMAP-Rule" id="MF_01660"/>
    </source>
</evidence>
<name>A0ABT5QN56_9GAMM</name>
<comment type="catalytic activity">
    <reaction evidence="3">
        <text>5-enolpyruvoyl-6-hydroxy-2-succinyl-cyclohex-3-ene-1-carboxylate = (1R,6R)-6-hydroxy-2-succinyl-cyclohexa-2,4-diene-1-carboxylate + pyruvate</text>
        <dbReference type="Rhea" id="RHEA:25597"/>
        <dbReference type="ChEBI" id="CHEBI:15361"/>
        <dbReference type="ChEBI" id="CHEBI:58689"/>
        <dbReference type="ChEBI" id="CHEBI:58818"/>
        <dbReference type="EC" id="4.2.99.20"/>
    </reaction>
</comment>
<evidence type="ECO:0000313" key="5">
    <source>
        <dbReference type="EMBL" id="MDD1782417.1"/>
    </source>
</evidence>
<evidence type="ECO:0000256" key="1">
    <source>
        <dbReference type="ARBA" id="ARBA00022428"/>
    </source>
</evidence>